<evidence type="ECO:0000256" key="1">
    <source>
        <dbReference type="SAM" id="MobiDB-lite"/>
    </source>
</evidence>
<dbReference type="EMBL" id="RCSX01000007">
    <property type="protein sequence ID" value="KAF7932686.1"/>
    <property type="molecule type" value="Genomic_DNA"/>
</dbReference>
<dbReference type="GeneID" id="62230759"/>
<feature type="compositionally biased region" description="Basic and acidic residues" evidence="1">
    <location>
        <begin position="25"/>
        <end position="42"/>
    </location>
</feature>
<feature type="compositionally biased region" description="Basic residues" evidence="1">
    <location>
        <begin position="420"/>
        <end position="436"/>
    </location>
</feature>
<dbReference type="RefSeq" id="XP_038812078.1">
    <property type="nucleotide sequence ID" value="XM_038951605.1"/>
</dbReference>
<sequence>MASRSSSHSSKAKPLPQDGSSHGWRPLEDLTVSKRSGLERNGAHRRNKGNPKTLPRGTQNSDGEGSQSGSSTDSSTKFRSRGRRSNHDHFTAGTTRSKKKIDPYSDSDSDSGYNTDRGPRAASRTSTRSKKAQSITMIPGKYGPNDAYSDPVQELSHVKLAKEAIPSDHRRRTRSRSRQEKHDSNRVADTDKINGTIAEISRREYFKEDLEHRVADARPKSAKIEQPASSYSEGEAAQLCYDSEVELVDSGSRQSRSKPTVNPNNREQPRDTKAPSGRAKSREHANRQPRHGNENSKEPRREYSFEPIRQPDVVSAWEIPGQNRTRNPSPEANTQKRTVNEAPLNYRRYYKDFMRDSNPPAGTPRRPVVEQKSKSRYPADGNINPRLASDKGREHHKKTEQYTPNPDIFAQYDAPPEKEKKRKKSPSKIFKRFFGS</sequence>
<proteinExistence type="predicted"/>
<feature type="compositionally biased region" description="Polar residues" evidence="1">
    <location>
        <begin position="322"/>
        <end position="337"/>
    </location>
</feature>
<feature type="compositionally biased region" description="Basic and acidic residues" evidence="1">
    <location>
        <begin position="280"/>
        <end position="304"/>
    </location>
</feature>
<dbReference type="Proteomes" id="UP000783213">
    <property type="component" value="Unassembled WGS sequence"/>
</dbReference>
<feature type="compositionally biased region" description="Polar residues" evidence="1">
    <location>
        <begin position="251"/>
        <end position="266"/>
    </location>
</feature>
<protein>
    <submittedName>
        <fullName evidence="2">Uncharacterized protein</fullName>
    </submittedName>
</protein>
<accession>A0ABQ7IS92</accession>
<feature type="compositionally biased region" description="Basic and acidic residues" evidence="1">
    <location>
        <begin position="177"/>
        <end position="192"/>
    </location>
</feature>
<evidence type="ECO:0000313" key="3">
    <source>
        <dbReference type="Proteomes" id="UP000783213"/>
    </source>
</evidence>
<feature type="compositionally biased region" description="Basic and acidic residues" evidence="1">
    <location>
        <begin position="388"/>
        <end position="400"/>
    </location>
</feature>
<reference evidence="2 3" key="1">
    <citation type="journal article" date="2020" name="Genome Biol. Evol.">
        <title>Comparative genomics of Sclerotiniaceae.</title>
        <authorList>
            <person name="Valero Jimenez C.A."/>
            <person name="Steentjes M."/>
            <person name="Scholten O.E."/>
            <person name="Van Kan J.A.L."/>
        </authorList>
    </citation>
    <scope>NUCLEOTIDE SEQUENCE [LARGE SCALE GENOMIC DNA]</scope>
    <source>
        <strain evidence="2 3">B1</strain>
    </source>
</reference>
<organism evidence="2 3">
    <name type="scientific">Botrytis deweyae</name>
    <dbReference type="NCBI Taxonomy" id="2478750"/>
    <lineage>
        <taxon>Eukaryota</taxon>
        <taxon>Fungi</taxon>
        <taxon>Dikarya</taxon>
        <taxon>Ascomycota</taxon>
        <taxon>Pezizomycotina</taxon>
        <taxon>Leotiomycetes</taxon>
        <taxon>Helotiales</taxon>
        <taxon>Sclerotiniaceae</taxon>
        <taxon>Botrytis</taxon>
    </lineage>
</organism>
<feature type="compositionally biased region" description="Basic and acidic residues" evidence="1">
    <location>
        <begin position="156"/>
        <end position="168"/>
    </location>
</feature>
<feature type="region of interest" description="Disordered" evidence="1">
    <location>
        <begin position="1"/>
        <end position="436"/>
    </location>
</feature>
<evidence type="ECO:0000313" key="2">
    <source>
        <dbReference type="EMBL" id="KAF7932686.1"/>
    </source>
</evidence>
<gene>
    <name evidence="2" type="ORF">EAE98_003985</name>
</gene>
<comment type="caution">
    <text evidence="2">The sequence shown here is derived from an EMBL/GenBank/DDBJ whole genome shotgun (WGS) entry which is preliminary data.</text>
</comment>
<feature type="compositionally biased region" description="Low complexity" evidence="1">
    <location>
        <begin position="61"/>
        <end position="75"/>
    </location>
</feature>
<name>A0ABQ7IS92_9HELO</name>
<feature type="compositionally biased region" description="Basic and acidic residues" evidence="1">
    <location>
        <begin position="200"/>
        <end position="223"/>
    </location>
</feature>
<keyword evidence="3" id="KW-1185">Reference proteome</keyword>